<reference evidence="1" key="1">
    <citation type="submission" date="2021-03" db="EMBL/GenBank/DDBJ databases">
        <title>Bacillus suaedae sp. nov., isolated from Suaeda aralocaspica.</title>
        <authorList>
            <person name="Lei R.F.R."/>
        </authorList>
    </citation>
    <scope>NUCLEOTIDE SEQUENCE</scope>
    <source>
        <strain evidence="1">YZJH907-2</strain>
    </source>
</reference>
<organism evidence="1 2">
    <name type="scientific">Halalkalibacter suaedae</name>
    <dbReference type="NCBI Taxonomy" id="2822140"/>
    <lineage>
        <taxon>Bacteria</taxon>
        <taxon>Bacillati</taxon>
        <taxon>Bacillota</taxon>
        <taxon>Bacilli</taxon>
        <taxon>Bacillales</taxon>
        <taxon>Bacillaceae</taxon>
        <taxon>Halalkalibacter</taxon>
    </lineage>
</organism>
<comment type="caution">
    <text evidence="1">The sequence shown here is derived from an EMBL/GenBank/DDBJ whole genome shotgun (WGS) entry which is preliminary data.</text>
</comment>
<dbReference type="EMBL" id="JAGKSQ010000004">
    <property type="protein sequence ID" value="MBP3951933.1"/>
    <property type="molecule type" value="Genomic_DNA"/>
</dbReference>
<keyword evidence="2" id="KW-1185">Reference proteome</keyword>
<proteinExistence type="predicted"/>
<dbReference type="Proteomes" id="UP000678228">
    <property type="component" value="Unassembled WGS sequence"/>
</dbReference>
<protein>
    <submittedName>
        <fullName evidence="1">Uncharacterized protein</fullName>
    </submittedName>
</protein>
<sequence>MDEKLFFERIKEELQYLAYGDYSFDDLLRKSQTDRRVRNAFVFYALSNKEYRNRFNLLSYQNLFVQKLKTFLLQSFVLVEKDPYYRDEVKVFARKLRTKYLGRETVVFTKHPHYNESVEMEKFLAGVVNSLLNEQEMTPEKEEYVNSKMKNLDRTKLYV</sequence>
<evidence type="ECO:0000313" key="2">
    <source>
        <dbReference type="Proteomes" id="UP000678228"/>
    </source>
</evidence>
<accession>A0A940WWY1</accession>
<dbReference type="RefSeq" id="WP_210597611.1">
    <property type="nucleotide sequence ID" value="NZ_JAGKSQ010000004.1"/>
</dbReference>
<gene>
    <name evidence="1" type="ORF">J7W16_12400</name>
</gene>
<dbReference type="AlphaFoldDB" id="A0A940WWY1"/>
<name>A0A940WWY1_9BACI</name>
<evidence type="ECO:0000313" key="1">
    <source>
        <dbReference type="EMBL" id="MBP3951933.1"/>
    </source>
</evidence>